<dbReference type="AlphaFoldDB" id="Q0FJN9"/>
<evidence type="ECO:0000313" key="2">
    <source>
        <dbReference type="EMBL" id="EAU44398.1"/>
    </source>
</evidence>
<dbReference type="SUPFAM" id="SSF53448">
    <property type="entry name" value="Nucleotide-diphospho-sugar transferases"/>
    <property type="match status" value="1"/>
</dbReference>
<dbReference type="eggNOG" id="ENOG50333DT">
    <property type="taxonomic scope" value="Bacteria"/>
</dbReference>
<dbReference type="STRING" id="314265.R2601_25651"/>
<dbReference type="Proteomes" id="UP000006230">
    <property type="component" value="Unassembled WGS sequence"/>
</dbReference>
<feature type="domain" description="Nucleotide-diphospho-sugar transferase" evidence="1">
    <location>
        <begin position="66"/>
        <end position="184"/>
    </location>
</feature>
<proteinExistence type="predicted"/>
<dbReference type="RefSeq" id="WP_007800755.1">
    <property type="nucleotide sequence ID" value="NZ_DS022276.1"/>
</dbReference>
<keyword evidence="3" id="KW-1185">Reference proteome</keyword>
<sequence length="263" mass="29719">MERERFEAQGFVVLICCDSNFFELAQVFERNLLRVQGSYPVIGDLGLTEAQRAALRSELIDLRSDGSFRETSEAGYILTTHKPAAIREVIRRFGLPCLALDADMLLTARLQAGECGGADIAVTPRMRRRAKRFEDHRNGYLNAGFFYAAATPEADAFLADWQRRCEGGDKSDQLILSEMTQDWKGDPLGACIARGGLRLVKLPPRIYNDTRHYRGKVIHFKTLGRGGKSRLKWERIAGRMQRAPRLHGALLALLRRLAEPFLR</sequence>
<dbReference type="OrthoDB" id="7828549at2"/>
<gene>
    <name evidence="2" type="ORF">R2601_25651</name>
</gene>
<dbReference type="InterPro" id="IPR029044">
    <property type="entry name" value="Nucleotide-diphossugar_trans"/>
</dbReference>
<reference evidence="2 3" key="1">
    <citation type="journal article" date="2010" name="J. Bacteriol.">
        <title>Genome sequences of Pelagibaca bermudensis HTCC2601T and Maritimibacter alkaliphilus HTCC2654T, the type strains of two marine Roseobacter genera.</title>
        <authorList>
            <person name="Thrash J.C."/>
            <person name="Cho J.C."/>
            <person name="Ferriera S."/>
            <person name="Johnson J."/>
            <person name="Vergin K.L."/>
            <person name="Giovannoni S.J."/>
        </authorList>
    </citation>
    <scope>NUCLEOTIDE SEQUENCE [LARGE SCALE GENOMIC DNA]</scope>
    <source>
        <strain evidence="3">DSM 26914 / JCM 13377 / KCTC 12554 / HTCC2601</strain>
    </source>
</reference>
<dbReference type="HOGENOM" id="CLU_1084745_0_0_5"/>
<protein>
    <recommendedName>
        <fullName evidence="1">Nucleotide-diphospho-sugar transferase domain-containing protein</fullName>
    </recommendedName>
</protein>
<organism evidence="2 3">
    <name type="scientific">Salipiger bermudensis (strain DSM 26914 / JCM 13377 / KCTC 12554 / HTCC2601)</name>
    <name type="common">Pelagibaca bermudensis</name>
    <dbReference type="NCBI Taxonomy" id="314265"/>
    <lineage>
        <taxon>Bacteria</taxon>
        <taxon>Pseudomonadati</taxon>
        <taxon>Pseudomonadota</taxon>
        <taxon>Alphaproteobacteria</taxon>
        <taxon>Rhodobacterales</taxon>
        <taxon>Roseobacteraceae</taxon>
        <taxon>Salipiger</taxon>
    </lineage>
</organism>
<name>Q0FJN9_SALBH</name>
<dbReference type="EMBL" id="AATQ01000047">
    <property type="protein sequence ID" value="EAU44398.1"/>
    <property type="molecule type" value="Genomic_DNA"/>
</dbReference>
<evidence type="ECO:0000259" key="1">
    <source>
        <dbReference type="Pfam" id="PF03407"/>
    </source>
</evidence>
<dbReference type="InterPro" id="IPR005069">
    <property type="entry name" value="Nucl-diP-sugar_transferase"/>
</dbReference>
<dbReference type="Pfam" id="PF03407">
    <property type="entry name" value="Nucleotid_trans"/>
    <property type="match status" value="1"/>
</dbReference>
<comment type="caution">
    <text evidence="2">The sequence shown here is derived from an EMBL/GenBank/DDBJ whole genome shotgun (WGS) entry which is preliminary data.</text>
</comment>
<accession>Q0FJN9</accession>
<evidence type="ECO:0000313" key="3">
    <source>
        <dbReference type="Proteomes" id="UP000006230"/>
    </source>
</evidence>